<sequence>MNSLPIFFIFFLFSSLSQANIIEVDFCVANRALPRGPKGYPCKDPAKVTTDDFVFTGFRGERTFNNIYGNNITLAFVEEFPALNGLGLSMARLDLDVGGFVPVHSHRTSEIIVVIHGTIIAGIVDTNNTAYYKRLEAGDVMIFPQFLLHFQINVGKTRALAFVALNGANPGVQITSEALFGGNLPAKIASEITLISPEEVRRLQRIFSKNDLTATF</sequence>
<keyword evidence="3 10" id="KW-0052">Apoplast</keyword>
<feature type="binding site" evidence="8">
    <location>
        <position position="149"/>
    </location>
    <ligand>
        <name>Mn(2+)</name>
        <dbReference type="ChEBI" id="CHEBI:29035"/>
    </ligand>
</feature>
<dbReference type="InterPro" id="IPR001929">
    <property type="entry name" value="Germin"/>
</dbReference>
<dbReference type="GO" id="GO:0048046">
    <property type="term" value="C:apoplast"/>
    <property type="evidence" value="ECO:0007669"/>
    <property type="project" value="UniProtKB-SubCell"/>
</dbReference>
<dbReference type="GO" id="GO:0030145">
    <property type="term" value="F:manganese ion binding"/>
    <property type="evidence" value="ECO:0007669"/>
    <property type="project" value="UniProtKB-UniRule"/>
</dbReference>
<evidence type="ECO:0000256" key="8">
    <source>
        <dbReference type="PIRSR" id="PIRSR601929-2"/>
    </source>
</evidence>
<feature type="domain" description="Cupin type-1" evidence="11">
    <location>
        <begin position="56"/>
        <end position="201"/>
    </location>
</feature>
<dbReference type="InterPro" id="IPR014710">
    <property type="entry name" value="RmlC-like_jellyroll"/>
</dbReference>
<keyword evidence="6 7" id="KW-0464">Manganese</keyword>
<feature type="signal peptide" evidence="10">
    <location>
        <begin position="1"/>
        <end position="19"/>
    </location>
</feature>
<dbReference type="InterPro" id="IPR006045">
    <property type="entry name" value="Cupin_1"/>
</dbReference>
<comment type="similarity">
    <text evidence="2 10">Belongs to the germin family.</text>
</comment>
<evidence type="ECO:0000259" key="11">
    <source>
        <dbReference type="SMART" id="SM00835"/>
    </source>
</evidence>
<dbReference type="SUPFAM" id="SSF51182">
    <property type="entry name" value="RmlC-like cupins"/>
    <property type="match status" value="1"/>
</dbReference>
<protein>
    <recommendedName>
        <fullName evidence="10">Germin-like protein</fullName>
    </recommendedName>
</protein>
<feature type="binding site" evidence="8">
    <location>
        <position position="104"/>
    </location>
    <ligand>
        <name>Mn(2+)</name>
        <dbReference type="ChEBI" id="CHEBI:29035"/>
    </ligand>
</feature>
<evidence type="ECO:0000256" key="4">
    <source>
        <dbReference type="ARBA" id="ARBA00022525"/>
    </source>
</evidence>
<feature type="binding site" evidence="8">
    <location>
        <position position="106"/>
    </location>
    <ligand>
        <name>Mn(2+)</name>
        <dbReference type="ChEBI" id="CHEBI:29035"/>
    </ligand>
</feature>
<dbReference type="KEGG" id="soe:110793909"/>
<dbReference type="GeneID" id="110793909"/>
<evidence type="ECO:0000256" key="3">
    <source>
        <dbReference type="ARBA" id="ARBA00022523"/>
    </source>
</evidence>
<evidence type="ECO:0000256" key="10">
    <source>
        <dbReference type="RuleBase" id="RU366015"/>
    </source>
</evidence>
<reference evidence="13" key="2">
    <citation type="submission" date="2025-08" db="UniProtKB">
        <authorList>
            <consortium name="RefSeq"/>
        </authorList>
    </citation>
    <scope>IDENTIFICATION</scope>
    <source>
        <tissue evidence="13">Leaf</tissue>
    </source>
</reference>
<dbReference type="AlphaFoldDB" id="A0A9R0ISV8"/>
<evidence type="ECO:0000256" key="9">
    <source>
        <dbReference type="PIRSR" id="PIRSR601929-3"/>
    </source>
</evidence>
<dbReference type="GO" id="GO:0031012">
    <property type="term" value="C:extracellular matrix"/>
    <property type="evidence" value="ECO:0000318"/>
    <property type="project" value="GO_Central"/>
</dbReference>
<name>A0A9R0ISV8_SPIOL</name>
<evidence type="ECO:0000256" key="6">
    <source>
        <dbReference type="ARBA" id="ARBA00023211"/>
    </source>
</evidence>
<organism evidence="12 13">
    <name type="scientific">Spinacia oleracea</name>
    <name type="common">Spinach</name>
    <dbReference type="NCBI Taxonomy" id="3562"/>
    <lineage>
        <taxon>Eukaryota</taxon>
        <taxon>Viridiplantae</taxon>
        <taxon>Streptophyta</taxon>
        <taxon>Embryophyta</taxon>
        <taxon>Tracheophyta</taxon>
        <taxon>Spermatophyta</taxon>
        <taxon>Magnoliopsida</taxon>
        <taxon>eudicotyledons</taxon>
        <taxon>Gunneridae</taxon>
        <taxon>Pentapetalae</taxon>
        <taxon>Caryophyllales</taxon>
        <taxon>Chenopodiaceae</taxon>
        <taxon>Chenopodioideae</taxon>
        <taxon>Anserineae</taxon>
        <taxon>Spinacia</taxon>
    </lineage>
</organism>
<proteinExistence type="inferred from homology"/>
<accession>A0A9R0ISV8</accession>
<dbReference type="Pfam" id="PF00190">
    <property type="entry name" value="Cupin_1"/>
    <property type="match status" value="1"/>
</dbReference>
<feature type="binding site" evidence="7">
    <location>
        <position position="106"/>
    </location>
    <ligand>
        <name>oxalate</name>
        <dbReference type="ChEBI" id="CHEBI:30623"/>
    </ligand>
</feature>
<keyword evidence="12" id="KW-1185">Reference proteome</keyword>
<feature type="disulfide bond" evidence="9">
    <location>
        <begin position="27"/>
        <end position="42"/>
    </location>
</feature>
<dbReference type="InterPro" id="IPR011051">
    <property type="entry name" value="RmlC_Cupin_sf"/>
</dbReference>
<reference evidence="12" key="1">
    <citation type="journal article" date="2021" name="Nat. Commun.">
        <title>Genomic analyses provide insights into spinach domestication and the genetic basis of agronomic traits.</title>
        <authorList>
            <person name="Cai X."/>
            <person name="Sun X."/>
            <person name="Xu C."/>
            <person name="Sun H."/>
            <person name="Wang X."/>
            <person name="Ge C."/>
            <person name="Zhang Z."/>
            <person name="Wang Q."/>
            <person name="Fei Z."/>
            <person name="Jiao C."/>
            <person name="Wang Q."/>
        </authorList>
    </citation>
    <scope>NUCLEOTIDE SEQUENCE [LARGE SCALE GENOMIC DNA]</scope>
    <source>
        <strain evidence="12">cv. Varoflay</strain>
    </source>
</reference>
<comment type="subcellular location">
    <subcellularLocation>
        <location evidence="1 10">Secreted</location>
        <location evidence="1 10">Extracellular space</location>
        <location evidence="1 10">Apoplast</location>
    </subcellularLocation>
</comment>
<dbReference type="Gene3D" id="2.60.120.10">
    <property type="entry name" value="Jelly Rolls"/>
    <property type="match status" value="1"/>
</dbReference>
<keyword evidence="9" id="KW-1015">Disulfide bond</keyword>
<gene>
    <name evidence="13" type="primary">LOC110793909</name>
</gene>
<evidence type="ECO:0000256" key="2">
    <source>
        <dbReference type="ARBA" id="ARBA00007456"/>
    </source>
</evidence>
<evidence type="ECO:0000256" key="7">
    <source>
        <dbReference type="PIRSR" id="PIRSR601929-1"/>
    </source>
</evidence>
<dbReference type="PANTHER" id="PTHR31238">
    <property type="entry name" value="GERMIN-LIKE PROTEIN SUBFAMILY 3 MEMBER 3"/>
    <property type="match status" value="1"/>
</dbReference>
<dbReference type="PRINTS" id="PR00325">
    <property type="entry name" value="GERMIN"/>
</dbReference>
<keyword evidence="5 7" id="KW-0479">Metal-binding</keyword>
<keyword evidence="4 10" id="KW-0964">Secreted</keyword>
<feature type="binding site" evidence="7">
    <location>
        <position position="110"/>
    </location>
    <ligand>
        <name>oxalate</name>
        <dbReference type="ChEBI" id="CHEBI:30623"/>
    </ligand>
</feature>
<evidence type="ECO:0000256" key="1">
    <source>
        <dbReference type="ARBA" id="ARBA00004271"/>
    </source>
</evidence>
<dbReference type="RefSeq" id="XP_021854537.2">
    <property type="nucleotide sequence ID" value="XM_021998845.2"/>
</dbReference>
<dbReference type="CDD" id="cd02241">
    <property type="entry name" value="cupin_OxOx"/>
    <property type="match status" value="1"/>
</dbReference>
<keyword evidence="10" id="KW-0732">Signal</keyword>
<evidence type="ECO:0000256" key="5">
    <source>
        <dbReference type="ARBA" id="ARBA00022723"/>
    </source>
</evidence>
<dbReference type="Proteomes" id="UP000813463">
    <property type="component" value="Chromosome 5"/>
</dbReference>
<evidence type="ECO:0000313" key="13">
    <source>
        <dbReference type="RefSeq" id="XP_021854537.2"/>
    </source>
</evidence>
<dbReference type="SMART" id="SM00835">
    <property type="entry name" value="Cupin_1"/>
    <property type="match status" value="1"/>
</dbReference>
<evidence type="ECO:0000313" key="12">
    <source>
        <dbReference type="Proteomes" id="UP000813463"/>
    </source>
</evidence>
<feature type="binding site" evidence="8">
    <location>
        <position position="110"/>
    </location>
    <ligand>
        <name>Mn(2+)</name>
        <dbReference type="ChEBI" id="CHEBI:29035"/>
    </ligand>
</feature>
<feature type="chain" id="PRO_5044996362" description="Germin-like protein" evidence="10">
    <location>
        <begin position="20"/>
        <end position="216"/>
    </location>
</feature>